<evidence type="ECO:0000256" key="1">
    <source>
        <dbReference type="ARBA" id="ARBA00023157"/>
    </source>
</evidence>
<reference evidence="4" key="1">
    <citation type="submission" date="2019-08" db="EMBL/GenBank/DDBJ databases">
        <title>The genome of the North American firefly Photinus pyralis.</title>
        <authorList>
            <consortium name="Photinus pyralis genome working group"/>
            <person name="Fallon T.R."/>
            <person name="Sander Lower S.E."/>
            <person name="Weng J.-K."/>
        </authorList>
    </citation>
    <scope>NUCLEOTIDE SEQUENCE</scope>
    <source>
        <strain evidence="4">TRF0915ILg1</strain>
        <tissue evidence="4">Whole body</tissue>
    </source>
</reference>
<evidence type="ECO:0000313" key="5">
    <source>
        <dbReference type="Proteomes" id="UP000801492"/>
    </source>
</evidence>
<keyword evidence="5" id="KW-1185">Reference proteome</keyword>
<feature type="domain" description="Glucosidase II beta subunit N-terminal" evidence="3">
    <location>
        <begin position="59"/>
        <end position="154"/>
    </location>
</feature>
<dbReference type="Proteomes" id="UP000801492">
    <property type="component" value="Unassembled WGS sequence"/>
</dbReference>
<comment type="caution">
    <text evidence="4">The sequence shown here is derived from an EMBL/GenBank/DDBJ whole genome shotgun (WGS) entry which is preliminary data.</text>
</comment>
<evidence type="ECO:0000313" key="4">
    <source>
        <dbReference type="EMBL" id="KAF2892863.1"/>
    </source>
</evidence>
<dbReference type="EMBL" id="VTPC01008407">
    <property type="protein sequence ID" value="KAF2892863.1"/>
    <property type="molecule type" value="Genomic_DNA"/>
</dbReference>
<dbReference type="GO" id="GO:0017177">
    <property type="term" value="C:glucosidase II complex"/>
    <property type="evidence" value="ECO:0007669"/>
    <property type="project" value="TreeGrafter"/>
</dbReference>
<dbReference type="GO" id="GO:0006491">
    <property type="term" value="P:N-glycan processing"/>
    <property type="evidence" value="ECO:0007669"/>
    <property type="project" value="TreeGrafter"/>
</dbReference>
<keyword evidence="2" id="KW-1133">Transmembrane helix</keyword>
<keyword evidence="2" id="KW-0812">Transmembrane</keyword>
<keyword evidence="2" id="KW-0472">Membrane</keyword>
<sequence length="181" mass="21028">MIKNKNVQMFEKKKPFFLLRKKLNFFLKAIVIIALIFILHQLVMFIKLTKDVKKDWKPNLILGTHAHQKQFYTPHDNNKFICIVSLEEIDFNQVNDDYCDCQDGSDEPGTNACSNGQFFCSSQINYKNHPRLVSSSKVNDGICDCCDGSDEWLQKELPFRLSDKVQHLLQHYHSPCPNLCS</sequence>
<dbReference type="PANTHER" id="PTHR12630">
    <property type="entry name" value="N-LINKED OLIGOSACCHARIDE PROCESSING"/>
    <property type="match status" value="1"/>
</dbReference>
<dbReference type="AlphaFoldDB" id="A0A8K0CY06"/>
<dbReference type="InterPro" id="IPR028146">
    <property type="entry name" value="PRKCSH_N"/>
</dbReference>
<dbReference type="OrthoDB" id="28322at2759"/>
<gene>
    <name evidence="4" type="ORF">ILUMI_13314</name>
</gene>
<organism evidence="4 5">
    <name type="scientific">Ignelater luminosus</name>
    <name type="common">Cucubano</name>
    <name type="synonym">Pyrophorus luminosus</name>
    <dbReference type="NCBI Taxonomy" id="2038154"/>
    <lineage>
        <taxon>Eukaryota</taxon>
        <taxon>Metazoa</taxon>
        <taxon>Ecdysozoa</taxon>
        <taxon>Arthropoda</taxon>
        <taxon>Hexapoda</taxon>
        <taxon>Insecta</taxon>
        <taxon>Pterygota</taxon>
        <taxon>Neoptera</taxon>
        <taxon>Endopterygota</taxon>
        <taxon>Coleoptera</taxon>
        <taxon>Polyphaga</taxon>
        <taxon>Elateriformia</taxon>
        <taxon>Elateroidea</taxon>
        <taxon>Elateridae</taxon>
        <taxon>Agrypninae</taxon>
        <taxon>Pyrophorini</taxon>
        <taxon>Ignelater</taxon>
    </lineage>
</organism>
<dbReference type="Pfam" id="PF12999">
    <property type="entry name" value="PRKCSH-like"/>
    <property type="match status" value="1"/>
</dbReference>
<dbReference type="PANTHER" id="PTHR12630:SF1">
    <property type="entry name" value="GLUCOSIDASE 2 SUBUNIT BETA"/>
    <property type="match status" value="1"/>
</dbReference>
<protein>
    <recommendedName>
        <fullName evidence="3">Glucosidase II beta subunit N-terminal domain-containing protein</fullName>
    </recommendedName>
</protein>
<feature type="transmembrane region" description="Helical" evidence="2">
    <location>
        <begin position="25"/>
        <end position="46"/>
    </location>
</feature>
<proteinExistence type="predicted"/>
<dbReference type="InterPro" id="IPR039794">
    <property type="entry name" value="Gtb1-like"/>
</dbReference>
<dbReference type="Gene3D" id="4.10.400.10">
    <property type="entry name" value="Low-density Lipoprotein Receptor"/>
    <property type="match status" value="1"/>
</dbReference>
<name>A0A8K0CY06_IGNLU</name>
<evidence type="ECO:0000256" key="2">
    <source>
        <dbReference type="SAM" id="Phobius"/>
    </source>
</evidence>
<accession>A0A8K0CY06</accession>
<dbReference type="InterPro" id="IPR036055">
    <property type="entry name" value="LDL_receptor-like_sf"/>
</dbReference>
<evidence type="ECO:0000259" key="3">
    <source>
        <dbReference type="Pfam" id="PF12999"/>
    </source>
</evidence>
<keyword evidence="1" id="KW-1015">Disulfide bond</keyword>